<dbReference type="InterPro" id="IPR052900">
    <property type="entry name" value="Phospholipid_Metab_Enz"/>
</dbReference>
<dbReference type="PANTHER" id="PTHR43606:SF2">
    <property type="entry name" value="ALKALINE PHOSPHATASE FAMILY PROTEIN (AFU_ORTHOLOGUE AFUA_5G03860)"/>
    <property type="match status" value="1"/>
</dbReference>
<reference evidence="4 5" key="1">
    <citation type="submission" date="2017-04" db="EMBL/GenBank/DDBJ databases">
        <title>Unexpected and diverse lifestyles within the genus Limnohabitans.</title>
        <authorList>
            <person name="Kasalicky V."/>
            <person name="Mehrshad M."/>
            <person name="Andrei S.-A."/>
            <person name="Salcher M."/>
            <person name="Kratochvilova H."/>
            <person name="Simek K."/>
            <person name="Ghai R."/>
        </authorList>
    </citation>
    <scope>NUCLEOTIDE SEQUENCE [LARGE SCALE GENOMIC DNA]</scope>
    <source>
        <strain evidence="4 5">II-B4</strain>
    </source>
</reference>
<protein>
    <recommendedName>
        <fullName evidence="6">Alkaline phosphatase</fullName>
    </recommendedName>
</protein>
<sequence>MTGISPCTNVSRRDWNRMALALAMSPWLAPAAQAQALTSAAGAGQGPRWQADPFSLGVASGQPQPGSVVLWTRLRITEADAAFKAQSISVVCEVFADAALRQPVRQWRVQTDAARAHSVHVVASGLQAGRPYWYRFVCGSATSPVGRARTSPAANDAVDRLRIALASCQHYEQGYFSAHREMAQRDLDLVLFVGDYIYESSNPQHMLRKHLGGVPTLLDEYRDRHAQYKTDADLRACHAAHTWLMTWDDHEVVNDYANDLDRNFSDPQVFLRRRAAAYQAYFEHMPVRLGPDPANPSQMRIHDRLAWGQLADVWTLDCRQYRDHQACPDPNRGGGRVVVGCDALADPARSMLGMAQEQWFTEGLTRSTRRWKLVAQSTQMSSSGVNTPLGRSAFTDGWDGYPQARARLLSTVAEAQLKNVVMLGGDVHMNVAAQLRVQANDERSPVVASEIVTTSITSRGLGEKLLAQIRDSNPDILHARSDERGYTLLEVKPEGISAEFRTTPNPALADGVFKVQAKLGIRSGVAGVHKDG</sequence>
<accession>A0A315FN26</accession>
<dbReference type="SUPFAM" id="SSF56300">
    <property type="entry name" value="Metallo-dependent phosphatases"/>
    <property type="match status" value="1"/>
</dbReference>
<evidence type="ECO:0008006" key="6">
    <source>
        <dbReference type="Google" id="ProtNLM"/>
    </source>
</evidence>
<dbReference type="PANTHER" id="PTHR43606">
    <property type="entry name" value="PHOSPHATASE, PUTATIVE (AFU_ORTHOLOGUE AFUA_6G08710)-RELATED"/>
    <property type="match status" value="1"/>
</dbReference>
<dbReference type="Gene3D" id="3.60.21.70">
    <property type="entry name" value="PhoD-like phosphatase"/>
    <property type="match status" value="1"/>
</dbReference>
<dbReference type="EMBL" id="NESN01000002">
    <property type="protein sequence ID" value="PUE54607.1"/>
    <property type="molecule type" value="Genomic_DNA"/>
</dbReference>
<evidence type="ECO:0000313" key="4">
    <source>
        <dbReference type="EMBL" id="PUE54607.1"/>
    </source>
</evidence>
<evidence type="ECO:0000313" key="5">
    <source>
        <dbReference type="Proteomes" id="UP000250790"/>
    </source>
</evidence>
<feature type="chain" id="PRO_5016367245" description="Alkaline phosphatase" evidence="1">
    <location>
        <begin position="35"/>
        <end position="532"/>
    </location>
</feature>
<dbReference type="CDD" id="cd07389">
    <property type="entry name" value="MPP_PhoD"/>
    <property type="match status" value="1"/>
</dbReference>
<feature type="domain" description="PhoD-like phosphatase metallophosphatase" evidence="2">
    <location>
        <begin position="164"/>
        <end position="500"/>
    </location>
</feature>
<dbReference type="InterPro" id="IPR032093">
    <property type="entry name" value="PhoD_N"/>
</dbReference>
<dbReference type="AlphaFoldDB" id="A0A315FN26"/>
<dbReference type="InterPro" id="IPR038607">
    <property type="entry name" value="PhoD-like_sf"/>
</dbReference>
<dbReference type="Pfam" id="PF16655">
    <property type="entry name" value="PhoD_N"/>
    <property type="match status" value="1"/>
</dbReference>
<organism evidence="4 5">
    <name type="scientific">Limnohabitans parvus II-B4</name>
    <dbReference type="NCBI Taxonomy" id="1293052"/>
    <lineage>
        <taxon>Bacteria</taxon>
        <taxon>Pseudomonadati</taxon>
        <taxon>Pseudomonadota</taxon>
        <taxon>Betaproteobacteria</taxon>
        <taxon>Burkholderiales</taxon>
        <taxon>Comamonadaceae</taxon>
        <taxon>Limnohabitans</taxon>
    </lineage>
</organism>
<feature type="signal peptide" evidence="1">
    <location>
        <begin position="1"/>
        <end position="34"/>
    </location>
</feature>
<keyword evidence="1" id="KW-0732">Signal</keyword>
<evidence type="ECO:0000256" key="1">
    <source>
        <dbReference type="SAM" id="SignalP"/>
    </source>
</evidence>
<dbReference type="InterPro" id="IPR029052">
    <property type="entry name" value="Metallo-depent_PP-like"/>
</dbReference>
<dbReference type="InterPro" id="IPR006311">
    <property type="entry name" value="TAT_signal"/>
</dbReference>
<dbReference type="InterPro" id="IPR018946">
    <property type="entry name" value="PhoD-like_MPP"/>
</dbReference>
<proteinExistence type="predicted"/>
<keyword evidence="5" id="KW-1185">Reference proteome</keyword>
<evidence type="ECO:0000259" key="3">
    <source>
        <dbReference type="Pfam" id="PF16655"/>
    </source>
</evidence>
<dbReference type="Proteomes" id="UP000250790">
    <property type="component" value="Unassembled WGS sequence"/>
</dbReference>
<dbReference type="PROSITE" id="PS51318">
    <property type="entry name" value="TAT"/>
    <property type="match status" value="1"/>
</dbReference>
<dbReference type="Gene3D" id="2.60.40.380">
    <property type="entry name" value="Purple acid phosphatase-like, N-terminal"/>
    <property type="match status" value="1"/>
</dbReference>
<gene>
    <name evidence="4" type="ORF">B9Z37_06940</name>
</gene>
<evidence type="ECO:0000259" key="2">
    <source>
        <dbReference type="Pfam" id="PF09423"/>
    </source>
</evidence>
<feature type="domain" description="Phospholipase D N-terminal" evidence="3">
    <location>
        <begin position="56"/>
        <end position="150"/>
    </location>
</feature>
<name>A0A315FN26_9BURK</name>
<comment type="caution">
    <text evidence="4">The sequence shown here is derived from an EMBL/GenBank/DDBJ whole genome shotgun (WGS) entry which is preliminary data.</text>
</comment>
<dbReference type="Pfam" id="PF09423">
    <property type="entry name" value="PhoD"/>
    <property type="match status" value="1"/>
</dbReference>